<protein>
    <recommendedName>
        <fullName evidence="3">DUF3800 domain-containing protein</fullName>
    </recommendedName>
</protein>
<organism evidence="1 2">
    <name type="scientific">Paenibacillus turicensis</name>
    <dbReference type="NCBI Taxonomy" id="160487"/>
    <lineage>
        <taxon>Bacteria</taxon>
        <taxon>Bacillati</taxon>
        <taxon>Bacillota</taxon>
        <taxon>Bacilli</taxon>
        <taxon>Bacillales</taxon>
        <taxon>Paenibacillaceae</taxon>
        <taxon>Paenibacillus</taxon>
    </lineage>
</organism>
<accession>A0ABS4FWV0</accession>
<evidence type="ECO:0000313" key="2">
    <source>
        <dbReference type="Proteomes" id="UP001519272"/>
    </source>
</evidence>
<dbReference type="RefSeq" id="WP_210090642.1">
    <property type="nucleotide sequence ID" value="NZ_JAGGKG010000021.1"/>
</dbReference>
<reference evidence="1 2" key="1">
    <citation type="submission" date="2021-03" db="EMBL/GenBank/DDBJ databases">
        <title>Genomic Encyclopedia of Type Strains, Phase IV (KMG-IV): sequencing the most valuable type-strain genomes for metagenomic binning, comparative biology and taxonomic classification.</title>
        <authorList>
            <person name="Goeker M."/>
        </authorList>
    </citation>
    <scope>NUCLEOTIDE SEQUENCE [LARGE SCALE GENOMIC DNA]</scope>
    <source>
        <strain evidence="1 2">DSM 14349</strain>
    </source>
</reference>
<dbReference type="Pfam" id="PF12686">
    <property type="entry name" value="DUF3800"/>
    <property type="match status" value="1"/>
</dbReference>
<dbReference type="InterPro" id="IPR024524">
    <property type="entry name" value="DUF3800"/>
</dbReference>
<proteinExistence type="predicted"/>
<sequence>MQYIIYTDESEKKGKYFGNFYGGALVRGTDFAEINTSLNSKKEELNLSGEIKWQKVTGNYLDKYIQMINLFFDYIAADKIKIRIMFTHNMYQATGLNEKHKDNEYFLLYYQFFKHIFGFQYSNPGMKPASLYILMDQLPDKKEKNDEFKKFIYGLQYQEIFVDSNLHFKSMDDIGEATSHEHVILQCLDVVLGSIEFKLNGKDKIIPEGERIRGKRTRAKETLYKVINKRIREIYPNFNIGASTGCKNQSDRWDHPYRHWKFEPKHSKENNQYRPKNK</sequence>
<dbReference type="EMBL" id="JAGGKG010000021">
    <property type="protein sequence ID" value="MBP1907054.1"/>
    <property type="molecule type" value="Genomic_DNA"/>
</dbReference>
<keyword evidence="2" id="KW-1185">Reference proteome</keyword>
<comment type="caution">
    <text evidence="1">The sequence shown here is derived from an EMBL/GenBank/DDBJ whole genome shotgun (WGS) entry which is preliminary data.</text>
</comment>
<evidence type="ECO:0000313" key="1">
    <source>
        <dbReference type="EMBL" id="MBP1907054.1"/>
    </source>
</evidence>
<gene>
    <name evidence="1" type="ORF">J2Z32_003719</name>
</gene>
<name>A0ABS4FWV0_9BACL</name>
<evidence type="ECO:0008006" key="3">
    <source>
        <dbReference type="Google" id="ProtNLM"/>
    </source>
</evidence>
<dbReference type="Proteomes" id="UP001519272">
    <property type="component" value="Unassembled WGS sequence"/>
</dbReference>